<dbReference type="GO" id="GO:0005815">
    <property type="term" value="C:microtubule organizing center"/>
    <property type="evidence" value="ECO:0007669"/>
    <property type="project" value="TreeGrafter"/>
</dbReference>
<dbReference type="GO" id="GO:0005524">
    <property type="term" value="F:ATP binding"/>
    <property type="evidence" value="ECO:0007669"/>
    <property type="project" value="InterPro"/>
</dbReference>
<dbReference type="PANTHER" id="PTHR46457">
    <property type="entry name" value="DNA REPAIR PROTEIN RAD51 HOMOLOG 4"/>
    <property type="match status" value="1"/>
</dbReference>
<sequence>MHYQARGYTVLPLAQSVITMRLSNIPSSVLPNRLATQLASLGILTSTELLFSSSPLEIYARLSPKSISFTCFEDFIKALGDYLVTSGQDAAESAPEAPVDFKLETFPALDKQLGGGLPSARVIEISGDRGSGKSTLLLNSVLKSLVKDKEIEALWIDTTGDFPIERAVQILEETLSSIDELGPTLERLHVSTAIDIESIHEIIRSLEAQLSESHSSRIKCVVIDSITPLLGVYLSAASSQGHAIMAGLMHSLRHLAIRYSLLVLVVNNATLMRAPPGLGRPASREPVSNPYSAFESTIRKPALGPSFTFMTDATLWLFCWPEQTDGEAQSIYIVEVFRSKFSISNAWNTFKISPTGILLSSDYLGYNREDLHA</sequence>
<dbReference type="InterPro" id="IPR020588">
    <property type="entry name" value="RecA_ATP-bd"/>
</dbReference>
<dbReference type="InterPro" id="IPR003593">
    <property type="entry name" value="AAA+_ATPase"/>
</dbReference>
<dbReference type="SUPFAM" id="SSF52540">
    <property type="entry name" value="P-loop containing nucleoside triphosphate hydrolases"/>
    <property type="match status" value="1"/>
</dbReference>
<evidence type="ECO:0000259" key="3">
    <source>
        <dbReference type="PROSITE" id="PS50162"/>
    </source>
</evidence>
<dbReference type="GO" id="GO:0007131">
    <property type="term" value="P:reciprocal meiotic recombination"/>
    <property type="evidence" value="ECO:0007669"/>
    <property type="project" value="TreeGrafter"/>
</dbReference>
<evidence type="ECO:0000256" key="1">
    <source>
        <dbReference type="ARBA" id="ARBA00004123"/>
    </source>
</evidence>
<dbReference type="Gene3D" id="3.40.50.300">
    <property type="entry name" value="P-loop containing nucleotide triphosphate hydrolases"/>
    <property type="match status" value="1"/>
</dbReference>
<comment type="caution">
    <text evidence="4">The sequence shown here is derived from an EMBL/GenBank/DDBJ whole genome shotgun (WGS) entry which is preliminary data.</text>
</comment>
<dbReference type="PANTHER" id="PTHR46457:SF1">
    <property type="entry name" value="DNA REPAIR PROTEIN RAD51 HOMOLOG 4"/>
    <property type="match status" value="1"/>
</dbReference>
<dbReference type="GO" id="GO:0016787">
    <property type="term" value="F:hydrolase activity"/>
    <property type="evidence" value="ECO:0007669"/>
    <property type="project" value="UniProtKB-KW"/>
</dbReference>
<proteinExistence type="predicted"/>
<evidence type="ECO:0000313" key="5">
    <source>
        <dbReference type="Proteomes" id="UP000772434"/>
    </source>
</evidence>
<dbReference type="PROSITE" id="PS50162">
    <property type="entry name" value="RECA_2"/>
    <property type="match status" value="1"/>
</dbReference>
<evidence type="ECO:0000256" key="2">
    <source>
        <dbReference type="ARBA" id="ARBA00023242"/>
    </source>
</evidence>
<dbReference type="GO" id="GO:0042148">
    <property type="term" value="P:DNA strand invasion"/>
    <property type="evidence" value="ECO:0007669"/>
    <property type="project" value="TreeGrafter"/>
</dbReference>
<dbReference type="AlphaFoldDB" id="A0A9P5PTT4"/>
<dbReference type="EMBL" id="JADNRY010000053">
    <property type="protein sequence ID" value="KAF9069223.1"/>
    <property type="molecule type" value="Genomic_DNA"/>
</dbReference>
<dbReference type="GO" id="GO:0000724">
    <property type="term" value="P:double-strand break repair via homologous recombination"/>
    <property type="evidence" value="ECO:0007669"/>
    <property type="project" value="TreeGrafter"/>
</dbReference>
<dbReference type="GO" id="GO:0033063">
    <property type="term" value="C:Rad51B-Rad51C-Rad51D-XRCC2 complex"/>
    <property type="evidence" value="ECO:0007669"/>
    <property type="project" value="TreeGrafter"/>
</dbReference>
<keyword evidence="2" id="KW-0539">Nucleus</keyword>
<dbReference type="Proteomes" id="UP000772434">
    <property type="component" value="Unassembled WGS sequence"/>
</dbReference>
<feature type="domain" description="RecA family profile 1" evidence="3">
    <location>
        <begin position="98"/>
        <end position="270"/>
    </location>
</feature>
<dbReference type="SMART" id="SM00382">
    <property type="entry name" value="AAA"/>
    <property type="match status" value="1"/>
</dbReference>
<organism evidence="4 5">
    <name type="scientific">Rhodocollybia butyracea</name>
    <dbReference type="NCBI Taxonomy" id="206335"/>
    <lineage>
        <taxon>Eukaryota</taxon>
        <taxon>Fungi</taxon>
        <taxon>Dikarya</taxon>
        <taxon>Basidiomycota</taxon>
        <taxon>Agaricomycotina</taxon>
        <taxon>Agaricomycetes</taxon>
        <taxon>Agaricomycetidae</taxon>
        <taxon>Agaricales</taxon>
        <taxon>Marasmiineae</taxon>
        <taxon>Omphalotaceae</taxon>
        <taxon>Rhodocollybia</taxon>
    </lineage>
</organism>
<dbReference type="GO" id="GO:0003697">
    <property type="term" value="F:single-stranded DNA binding"/>
    <property type="evidence" value="ECO:0007669"/>
    <property type="project" value="TreeGrafter"/>
</dbReference>
<reference evidence="4" key="1">
    <citation type="submission" date="2020-11" db="EMBL/GenBank/DDBJ databases">
        <authorList>
            <consortium name="DOE Joint Genome Institute"/>
            <person name="Ahrendt S."/>
            <person name="Riley R."/>
            <person name="Andreopoulos W."/>
            <person name="Labutti K."/>
            <person name="Pangilinan J."/>
            <person name="Ruiz-Duenas F.J."/>
            <person name="Barrasa J.M."/>
            <person name="Sanchez-Garcia M."/>
            <person name="Camarero S."/>
            <person name="Miyauchi S."/>
            <person name="Serrano A."/>
            <person name="Linde D."/>
            <person name="Babiker R."/>
            <person name="Drula E."/>
            <person name="Ayuso-Fernandez I."/>
            <person name="Pacheco R."/>
            <person name="Padilla G."/>
            <person name="Ferreira P."/>
            <person name="Barriuso J."/>
            <person name="Kellner H."/>
            <person name="Castanera R."/>
            <person name="Alfaro M."/>
            <person name="Ramirez L."/>
            <person name="Pisabarro A.G."/>
            <person name="Kuo A."/>
            <person name="Tritt A."/>
            <person name="Lipzen A."/>
            <person name="He G."/>
            <person name="Yan M."/>
            <person name="Ng V."/>
            <person name="Cullen D."/>
            <person name="Martin F."/>
            <person name="Rosso M.-N."/>
            <person name="Henrissat B."/>
            <person name="Hibbett D."/>
            <person name="Martinez A.T."/>
            <person name="Grigoriev I.V."/>
        </authorList>
    </citation>
    <scope>NUCLEOTIDE SEQUENCE</scope>
    <source>
        <strain evidence="4">AH 40177</strain>
    </source>
</reference>
<comment type="subcellular location">
    <subcellularLocation>
        <location evidence="1">Nucleus</location>
    </subcellularLocation>
</comment>
<dbReference type="GO" id="GO:0000723">
    <property type="term" value="P:telomere maintenance"/>
    <property type="evidence" value="ECO:0007669"/>
    <property type="project" value="TreeGrafter"/>
</dbReference>
<dbReference type="OrthoDB" id="336321at2759"/>
<dbReference type="GO" id="GO:0005657">
    <property type="term" value="C:replication fork"/>
    <property type="evidence" value="ECO:0007669"/>
    <property type="project" value="TreeGrafter"/>
</dbReference>
<dbReference type="InterPro" id="IPR013632">
    <property type="entry name" value="Rad51_C"/>
</dbReference>
<gene>
    <name evidence="4" type="ORF">BDP27DRAFT_1421200</name>
</gene>
<name>A0A9P5PTT4_9AGAR</name>
<protein>
    <submittedName>
        <fullName evidence="4">P-loop containing nucleoside triphosphate hydrolase protein</fullName>
    </submittedName>
</protein>
<dbReference type="GO" id="GO:0140664">
    <property type="term" value="F:ATP-dependent DNA damage sensor activity"/>
    <property type="evidence" value="ECO:0007669"/>
    <property type="project" value="InterPro"/>
</dbReference>
<keyword evidence="4" id="KW-0378">Hydrolase</keyword>
<accession>A0A9P5PTT4</accession>
<dbReference type="Pfam" id="PF08423">
    <property type="entry name" value="Rad51"/>
    <property type="match status" value="1"/>
</dbReference>
<evidence type="ECO:0000313" key="4">
    <source>
        <dbReference type="EMBL" id="KAF9069223.1"/>
    </source>
</evidence>
<keyword evidence="5" id="KW-1185">Reference proteome</keyword>
<dbReference type="GO" id="GO:0000400">
    <property type="term" value="F:four-way junction DNA binding"/>
    <property type="evidence" value="ECO:0007669"/>
    <property type="project" value="TreeGrafter"/>
</dbReference>
<dbReference type="InterPro" id="IPR051988">
    <property type="entry name" value="HRR_RAD51_Paralog"/>
</dbReference>
<dbReference type="InterPro" id="IPR027417">
    <property type="entry name" value="P-loop_NTPase"/>
</dbReference>